<keyword evidence="1" id="KW-0732">Signal</keyword>
<feature type="signal peptide" evidence="1">
    <location>
        <begin position="1"/>
        <end position="26"/>
    </location>
</feature>
<protein>
    <submittedName>
        <fullName evidence="2">Peptidoglycan-binding protein</fullName>
    </submittedName>
</protein>
<dbReference type="InterPro" id="IPR036366">
    <property type="entry name" value="PGBDSf"/>
</dbReference>
<evidence type="ECO:0000313" key="2">
    <source>
        <dbReference type="EMBL" id="GGM01162.1"/>
    </source>
</evidence>
<proteinExistence type="predicted"/>
<keyword evidence="3" id="KW-1185">Reference proteome</keyword>
<dbReference type="AlphaFoldDB" id="A0A917WG59"/>
<feature type="chain" id="PRO_5037680520" evidence="1">
    <location>
        <begin position="27"/>
        <end position="293"/>
    </location>
</feature>
<organism evidence="2 3">
    <name type="scientific">Nakamurella endophytica</name>
    <dbReference type="NCBI Taxonomy" id="1748367"/>
    <lineage>
        <taxon>Bacteria</taxon>
        <taxon>Bacillati</taxon>
        <taxon>Actinomycetota</taxon>
        <taxon>Actinomycetes</taxon>
        <taxon>Nakamurellales</taxon>
        <taxon>Nakamurellaceae</taxon>
        <taxon>Nakamurella</taxon>
    </lineage>
</organism>
<reference evidence="2" key="2">
    <citation type="submission" date="2020-09" db="EMBL/GenBank/DDBJ databases">
        <authorList>
            <person name="Sun Q."/>
            <person name="Zhou Y."/>
        </authorList>
    </citation>
    <scope>NUCLEOTIDE SEQUENCE</scope>
    <source>
        <strain evidence="2">CGMCC 4.7308</strain>
    </source>
</reference>
<comment type="caution">
    <text evidence="2">The sequence shown here is derived from an EMBL/GenBank/DDBJ whole genome shotgun (WGS) entry which is preliminary data.</text>
</comment>
<dbReference type="InterPro" id="IPR036365">
    <property type="entry name" value="PGBD-like_sf"/>
</dbReference>
<sequence>MRLIRTLTAVLTAAVLAVPTALSAGAATPVAQGRPAPAAASVPAALPAVDMEAVVKAAQIDPRRPDDTRTAGARAGVLLVERALAARGLLAARWVDGYFGTTTIAAYAAYQRSLGYRGLAATGLPGIASLTALGARRYAVTRPLRPGGRVHWAGSGPVVDTRTRAMLAAAEQLAGRSLVLSQGSCNPGGDPTSAGTHDGGGVVDVSVSGMSAATRTAVVTALRRVGFAAWLRNPRQGDWPWHIHAVAISDTDLSAAAQHQVGDYYLGLDGLADHAADDGPRIPIRTWEEYRRR</sequence>
<name>A0A917WG59_9ACTN</name>
<dbReference type="SUPFAM" id="SSF47090">
    <property type="entry name" value="PGBD-like"/>
    <property type="match status" value="1"/>
</dbReference>
<evidence type="ECO:0000256" key="1">
    <source>
        <dbReference type="SAM" id="SignalP"/>
    </source>
</evidence>
<dbReference type="Gene3D" id="1.10.101.10">
    <property type="entry name" value="PGBD-like superfamily/PGBD"/>
    <property type="match status" value="1"/>
</dbReference>
<dbReference type="Proteomes" id="UP000655208">
    <property type="component" value="Unassembled WGS sequence"/>
</dbReference>
<gene>
    <name evidence="2" type="ORF">GCM10011594_21520</name>
</gene>
<reference evidence="2" key="1">
    <citation type="journal article" date="2014" name="Int. J. Syst. Evol. Microbiol.">
        <title>Complete genome sequence of Corynebacterium casei LMG S-19264T (=DSM 44701T), isolated from a smear-ripened cheese.</title>
        <authorList>
            <consortium name="US DOE Joint Genome Institute (JGI-PGF)"/>
            <person name="Walter F."/>
            <person name="Albersmeier A."/>
            <person name="Kalinowski J."/>
            <person name="Ruckert C."/>
        </authorList>
    </citation>
    <scope>NUCLEOTIDE SEQUENCE</scope>
    <source>
        <strain evidence="2">CGMCC 4.7308</strain>
    </source>
</reference>
<accession>A0A917WG59</accession>
<dbReference type="EMBL" id="BMNA01000004">
    <property type="protein sequence ID" value="GGM01162.1"/>
    <property type="molecule type" value="Genomic_DNA"/>
</dbReference>
<evidence type="ECO:0000313" key="3">
    <source>
        <dbReference type="Proteomes" id="UP000655208"/>
    </source>
</evidence>